<comment type="subcellular location">
    <subcellularLocation>
        <location evidence="1 6">Cytoplasm</location>
        <location evidence="1 6">Cytoskeleton</location>
        <location evidence="1 6">Microtubule organizing center</location>
    </subcellularLocation>
</comment>
<dbReference type="InterPro" id="IPR041470">
    <property type="entry name" value="GCP_N"/>
</dbReference>
<evidence type="ECO:0000256" key="5">
    <source>
        <dbReference type="ARBA" id="ARBA00023212"/>
    </source>
</evidence>
<keyword evidence="5 6" id="KW-0206">Cytoskeleton</keyword>
<keyword evidence="3 6" id="KW-0963">Cytoplasm</keyword>
<evidence type="ECO:0000259" key="10">
    <source>
        <dbReference type="Pfam" id="PF17681"/>
    </source>
</evidence>
<feature type="signal peptide" evidence="8">
    <location>
        <begin position="1"/>
        <end position="20"/>
    </location>
</feature>
<dbReference type="GO" id="GO:0007020">
    <property type="term" value="P:microtubule nucleation"/>
    <property type="evidence" value="ECO:0007669"/>
    <property type="project" value="InterPro"/>
</dbReference>
<evidence type="ECO:0000259" key="9">
    <source>
        <dbReference type="Pfam" id="PF04130"/>
    </source>
</evidence>
<dbReference type="Gene3D" id="1.20.120.1900">
    <property type="entry name" value="Gamma-tubulin complex, C-terminal domain"/>
    <property type="match status" value="1"/>
</dbReference>
<feature type="chain" id="PRO_5039490549" description="Gamma-tubulin complex component" evidence="8">
    <location>
        <begin position="21"/>
        <end position="678"/>
    </location>
</feature>
<evidence type="ECO:0000313" key="11">
    <source>
        <dbReference type="EMBL" id="KAI3432426.1"/>
    </source>
</evidence>
<dbReference type="GO" id="GO:0051011">
    <property type="term" value="F:microtubule minus-end binding"/>
    <property type="evidence" value="ECO:0007669"/>
    <property type="project" value="TreeGrafter"/>
</dbReference>
<dbReference type="PANTHER" id="PTHR19302">
    <property type="entry name" value="GAMMA TUBULIN COMPLEX PROTEIN"/>
    <property type="match status" value="1"/>
</dbReference>
<dbReference type="Pfam" id="PF04130">
    <property type="entry name" value="GCP_C_terminal"/>
    <property type="match status" value="1"/>
</dbReference>
<dbReference type="GO" id="GO:0000278">
    <property type="term" value="P:mitotic cell cycle"/>
    <property type="evidence" value="ECO:0007669"/>
    <property type="project" value="TreeGrafter"/>
</dbReference>
<dbReference type="GO" id="GO:0051225">
    <property type="term" value="P:spindle assembly"/>
    <property type="evidence" value="ECO:0007669"/>
    <property type="project" value="TreeGrafter"/>
</dbReference>
<evidence type="ECO:0000256" key="7">
    <source>
        <dbReference type="SAM" id="MobiDB-lite"/>
    </source>
</evidence>
<dbReference type="GO" id="GO:0031122">
    <property type="term" value="P:cytoplasmic microtubule organization"/>
    <property type="evidence" value="ECO:0007669"/>
    <property type="project" value="TreeGrafter"/>
</dbReference>
<evidence type="ECO:0000256" key="8">
    <source>
        <dbReference type="SAM" id="SignalP"/>
    </source>
</evidence>
<dbReference type="GO" id="GO:0005874">
    <property type="term" value="C:microtubule"/>
    <property type="evidence" value="ECO:0007669"/>
    <property type="project" value="UniProtKB-KW"/>
</dbReference>
<evidence type="ECO:0000256" key="1">
    <source>
        <dbReference type="ARBA" id="ARBA00004267"/>
    </source>
</evidence>
<organism evidence="11 12">
    <name type="scientific">Chlorella vulgaris</name>
    <name type="common">Green alga</name>
    <dbReference type="NCBI Taxonomy" id="3077"/>
    <lineage>
        <taxon>Eukaryota</taxon>
        <taxon>Viridiplantae</taxon>
        <taxon>Chlorophyta</taxon>
        <taxon>core chlorophytes</taxon>
        <taxon>Trebouxiophyceae</taxon>
        <taxon>Chlorellales</taxon>
        <taxon>Chlorellaceae</taxon>
        <taxon>Chlorella clade</taxon>
        <taxon>Chlorella</taxon>
    </lineage>
</organism>
<name>A0A9D4TQX7_CHLVU</name>
<dbReference type="GO" id="GO:0000930">
    <property type="term" value="C:gamma-tubulin complex"/>
    <property type="evidence" value="ECO:0007669"/>
    <property type="project" value="TreeGrafter"/>
</dbReference>
<keyword evidence="12" id="KW-1185">Reference proteome</keyword>
<feature type="region of interest" description="Disordered" evidence="7">
    <location>
        <begin position="209"/>
        <end position="237"/>
    </location>
</feature>
<proteinExistence type="inferred from homology"/>
<accession>A0A9D4TQX7</accession>
<evidence type="ECO:0000313" key="12">
    <source>
        <dbReference type="Proteomes" id="UP001055712"/>
    </source>
</evidence>
<sequence>MHAQLFSELLLALVGNTGEAFERRDRMITLNEAVVDWVPPPERQQLNRLAMLGAHYIALEAFVAALAPQGASVRPTSLYRMALANGISELLDVYRAAVLSVEAHLLHSKVPPPLLSVQQFLLEFEALLPEVADLVSEVHGGDLVGSQLMRALSLRAQSGAPALQSCASRLLWHCRQVLLKQLESWLVHGLLLDGAGEFFIKRRSPDGAAAASGRHRPGAGDAVSPSPLADTRPNGRQGAGTVLDWEPLEWHAGFEVSITDLPPDISLPTAEAVLFIGKAVRVLKQPMSAAASHQALHAHAQILGFSQALHRLQQQEEFSSLHFEHCVESMRAKVSGLLWDLVQHRCDLMGQFEAIRSYFLLGRGDFYQQFLDESQALLAGVPKPNTAEADIALAFQQAALKSTAEHDALFGAGTLRWQPADPAQQQLEADGGLPLWHPARCTTAFVPRYDAWDGLFLECSVEWPLQLLFPPEVMSKYGALWQHMLRLRRAQLALEGAWATLQAFQRCKPTDDSLPRLPAALRAALYQERQEQHHFVSNMTRYLSMDVVESSFAQLRSAVASARDFSAADAAHRLYVDSLVSQAFLDMRQLMSYLEDILRQCKELCSLVQNLAAGSLSVEAAQTALTGIRRTFRLRQRVLYQCMQSGKLSSRAPALRHLITRLNFNGSFAAGAAGGAAA</sequence>
<keyword evidence="8" id="KW-0732">Signal</keyword>
<dbReference type="GO" id="GO:0043015">
    <property type="term" value="F:gamma-tubulin binding"/>
    <property type="evidence" value="ECO:0007669"/>
    <property type="project" value="InterPro"/>
</dbReference>
<dbReference type="PANTHER" id="PTHR19302:SF27">
    <property type="entry name" value="GAMMA-TUBULIN COMPLEX COMPONENT 4"/>
    <property type="match status" value="1"/>
</dbReference>
<reference evidence="11" key="2">
    <citation type="submission" date="2020-11" db="EMBL/GenBank/DDBJ databases">
        <authorList>
            <person name="Cecchin M."/>
            <person name="Marcolungo L."/>
            <person name="Rossato M."/>
            <person name="Girolomoni L."/>
            <person name="Cosentino E."/>
            <person name="Cuine S."/>
            <person name="Li-Beisson Y."/>
            <person name="Delledonne M."/>
            <person name="Ballottari M."/>
        </authorList>
    </citation>
    <scope>NUCLEOTIDE SEQUENCE</scope>
    <source>
        <strain evidence="11">211/11P</strain>
        <tissue evidence="11">Whole cell</tissue>
    </source>
</reference>
<dbReference type="GO" id="GO:0051321">
    <property type="term" value="P:meiotic cell cycle"/>
    <property type="evidence" value="ECO:0007669"/>
    <property type="project" value="TreeGrafter"/>
</dbReference>
<comment type="function">
    <text evidence="6">Component of the gamma-tubulin ring complex (gTuRC) which mediates microtubule nucleation.</text>
</comment>
<protein>
    <recommendedName>
        <fullName evidence="6">Gamma-tubulin complex component</fullName>
    </recommendedName>
</protein>
<comment type="similarity">
    <text evidence="2 6">Belongs to the TUBGCP family.</text>
</comment>
<dbReference type="InterPro" id="IPR007259">
    <property type="entry name" value="GCP"/>
</dbReference>
<evidence type="ECO:0000256" key="2">
    <source>
        <dbReference type="ARBA" id="ARBA00010337"/>
    </source>
</evidence>
<dbReference type="Proteomes" id="UP001055712">
    <property type="component" value="Unassembled WGS sequence"/>
</dbReference>
<reference evidence="11" key="1">
    <citation type="journal article" date="2019" name="Plant J.">
        <title>Chlorella vulgaris genome assembly and annotation reveals the molecular basis for metabolic acclimation to high light conditions.</title>
        <authorList>
            <person name="Cecchin M."/>
            <person name="Marcolungo L."/>
            <person name="Rossato M."/>
            <person name="Girolomoni L."/>
            <person name="Cosentino E."/>
            <person name="Cuine S."/>
            <person name="Li-Beisson Y."/>
            <person name="Delledonne M."/>
            <person name="Ballottari M."/>
        </authorList>
    </citation>
    <scope>NUCLEOTIDE SEQUENCE</scope>
    <source>
        <strain evidence="11">211/11P</strain>
    </source>
</reference>
<dbReference type="GO" id="GO:0000922">
    <property type="term" value="C:spindle pole"/>
    <property type="evidence" value="ECO:0007669"/>
    <property type="project" value="InterPro"/>
</dbReference>
<dbReference type="AlphaFoldDB" id="A0A9D4TQX7"/>
<comment type="caution">
    <text evidence="11">The sequence shown here is derived from an EMBL/GenBank/DDBJ whole genome shotgun (WGS) entry which is preliminary data.</text>
</comment>
<evidence type="ECO:0000256" key="3">
    <source>
        <dbReference type="ARBA" id="ARBA00022490"/>
    </source>
</evidence>
<dbReference type="OrthoDB" id="78652at2759"/>
<evidence type="ECO:0000256" key="6">
    <source>
        <dbReference type="RuleBase" id="RU363050"/>
    </source>
</evidence>
<feature type="domain" description="Gamma tubulin complex component protein N-terminal" evidence="10">
    <location>
        <begin position="7"/>
        <end position="342"/>
    </location>
</feature>
<keyword evidence="4 6" id="KW-0493">Microtubule</keyword>
<dbReference type="InterPro" id="IPR040457">
    <property type="entry name" value="GCP_C"/>
</dbReference>
<dbReference type="Pfam" id="PF17681">
    <property type="entry name" value="GCP_N_terminal"/>
    <property type="match status" value="1"/>
</dbReference>
<dbReference type="InterPro" id="IPR042241">
    <property type="entry name" value="GCP_C_sf"/>
</dbReference>
<feature type="domain" description="Gamma tubulin complex component C-terminal" evidence="9">
    <location>
        <begin position="348"/>
        <end position="666"/>
    </location>
</feature>
<gene>
    <name evidence="11" type="ORF">D9Q98_003980</name>
</gene>
<evidence type="ECO:0000256" key="4">
    <source>
        <dbReference type="ARBA" id="ARBA00022701"/>
    </source>
</evidence>
<dbReference type="EMBL" id="SIDB01000005">
    <property type="protein sequence ID" value="KAI3432426.1"/>
    <property type="molecule type" value="Genomic_DNA"/>
</dbReference>